<evidence type="ECO:0000313" key="10">
    <source>
        <dbReference type="EMBL" id="KAJ8025405.1"/>
    </source>
</evidence>
<name>A0A9Q0YMW4_HOLLE</name>
<dbReference type="SUPFAM" id="SSF52743">
    <property type="entry name" value="Subtilisin-like"/>
    <property type="match status" value="1"/>
</dbReference>
<dbReference type="Gene3D" id="3.30.70.80">
    <property type="entry name" value="Peptidase S8 propeptide/proteinase inhibitor I9"/>
    <property type="match status" value="1"/>
</dbReference>
<dbReference type="Pfam" id="PF00082">
    <property type="entry name" value="Peptidase_S8"/>
    <property type="match status" value="1"/>
</dbReference>
<dbReference type="InterPro" id="IPR000209">
    <property type="entry name" value="Peptidase_S8/S53_dom"/>
</dbReference>
<dbReference type="PROSITE" id="PS51892">
    <property type="entry name" value="SUBTILASE"/>
    <property type="match status" value="1"/>
</dbReference>
<sequence>MRVSVICLLAVSVAFSSALQAPLHRVKDRVQNRYLVVLKNGIDLNYAAEEMSSSFYFLKFKAASILKHLKLINALSVELSDDALDYVRNLESVQFVEEDGVVKTMEVESWGLDRIDQRDLPLDGTYEAHGDGTGVSVYVIDTGILPTHVDFEGRAFAAYDSTRNNNGGIDCNGHGTHCAGTVGGLLYGVAKNVNLFGVRTLGCLGSGSFAGIIDGMDWVAQNGNRPAVASMSLGGSASAAVDLAVSALSNSGVVVSVAAGNSDADACNFSPAGSSDAITVGATDQDDVRASFSNYGMCVDIFAPGVGITSAWIRGDEAINTISGTSMACPHVSGAAALILERHPTASPETVKSTLLYDATPDKVLDEGPLSPNLLLFSH</sequence>
<feature type="chain" id="PRO_5040150806" evidence="8">
    <location>
        <begin position="19"/>
        <end position="379"/>
    </location>
</feature>
<dbReference type="AlphaFoldDB" id="A0A9Q0YMW4"/>
<evidence type="ECO:0000259" key="9">
    <source>
        <dbReference type="Pfam" id="PF00082"/>
    </source>
</evidence>
<feature type="domain" description="Peptidase S8/S53" evidence="9">
    <location>
        <begin position="132"/>
        <end position="360"/>
    </location>
</feature>
<evidence type="ECO:0000256" key="8">
    <source>
        <dbReference type="SAM" id="SignalP"/>
    </source>
</evidence>
<evidence type="ECO:0000256" key="4">
    <source>
        <dbReference type="ARBA" id="ARBA00022825"/>
    </source>
</evidence>
<feature type="active site" description="Charge relay system" evidence="5 6">
    <location>
        <position position="326"/>
    </location>
</feature>
<protein>
    <submittedName>
        <fullName evidence="10">Cuticle-degrading serine protease</fullName>
    </submittedName>
</protein>
<dbReference type="Proteomes" id="UP001152320">
    <property type="component" value="Chromosome 17"/>
</dbReference>
<feature type="active site" description="Charge relay system" evidence="5 6">
    <location>
        <position position="141"/>
    </location>
</feature>
<dbReference type="PANTHER" id="PTHR43806:SF58">
    <property type="entry name" value="ALKALINE PROTEASE 1-RELATED"/>
    <property type="match status" value="1"/>
</dbReference>
<dbReference type="GO" id="GO:0006508">
    <property type="term" value="P:proteolysis"/>
    <property type="evidence" value="ECO:0007669"/>
    <property type="project" value="UniProtKB-KW"/>
</dbReference>
<dbReference type="PRINTS" id="PR00723">
    <property type="entry name" value="SUBTILISIN"/>
</dbReference>
<dbReference type="PROSITE" id="PS00136">
    <property type="entry name" value="SUBTILASE_ASP"/>
    <property type="match status" value="1"/>
</dbReference>
<proteinExistence type="inferred from homology"/>
<dbReference type="EMBL" id="JAIZAY010000017">
    <property type="protein sequence ID" value="KAJ8025405.1"/>
    <property type="molecule type" value="Genomic_DNA"/>
</dbReference>
<dbReference type="InterPro" id="IPR034193">
    <property type="entry name" value="PCSK9_ProteinaseK-like"/>
</dbReference>
<organism evidence="10 11">
    <name type="scientific">Holothuria leucospilota</name>
    <name type="common">Black long sea cucumber</name>
    <name type="synonym">Mertensiothuria leucospilota</name>
    <dbReference type="NCBI Taxonomy" id="206669"/>
    <lineage>
        <taxon>Eukaryota</taxon>
        <taxon>Metazoa</taxon>
        <taxon>Echinodermata</taxon>
        <taxon>Eleutherozoa</taxon>
        <taxon>Echinozoa</taxon>
        <taxon>Holothuroidea</taxon>
        <taxon>Aspidochirotacea</taxon>
        <taxon>Aspidochirotida</taxon>
        <taxon>Holothuriidae</taxon>
        <taxon>Holothuria</taxon>
    </lineage>
</organism>
<evidence type="ECO:0000256" key="5">
    <source>
        <dbReference type="PIRSR" id="PIRSR615500-1"/>
    </source>
</evidence>
<dbReference type="PROSITE" id="PS00137">
    <property type="entry name" value="SUBTILASE_HIS"/>
    <property type="match status" value="1"/>
</dbReference>
<dbReference type="InterPro" id="IPR015500">
    <property type="entry name" value="Peptidase_S8_subtilisin-rel"/>
</dbReference>
<dbReference type="InterPro" id="IPR050131">
    <property type="entry name" value="Peptidase_S8_subtilisin-like"/>
</dbReference>
<evidence type="ECO:0000256" key="1">
    <source>
        <dbReference type="ARBA" id="ARBA00011073"/>
    </source>
</evidence>
<reference evidence="10" key="1">
    <citation type="submission" date="2021-10" db="EMBL/GenBank/DDBJ databases">
        <title>Tropical sea cucumber genome reveals ecological adaptation and Cuvierian tubules defense mechanism.</title>
        <authorList>
            <person name="Chen T."/>
        </authorList>
    </citation>
    <scope>NUCLEOTIDE SEQUENCE</scope>
    <source>
        <strain evidence="10">Nanhai2018</strain>
        <tissue evidence="10">Muscle</tissue>
    </source>
</reference>
<dbReference type="InterPro" id="IPR023828">
    <property type="entry name" value="Peptidase_S8_Ser-AS"/>
</dbReference>
<dbReference type="SUPFAM" id="SSF54897">
    <property type="entry name" value="Protease propeptides/inhibitors"/>
    <property type="match status" value="1"/>
</dbReference>
<dbReference type="FunFam" id="3.40.50.200:FF:000014">
    <property type="entry name" value="Proteinase K"/>
    <property type="match status" value="1"/>
</dbReference>
<keyword evidence="2 6" id="KW-0645">Protease</keyword>
<dbReference type="InterPro" id="IPR023827">
    <property type="entry name" value="Peptidase_S8_Asp-AS"/>
</dbReference>
<dbReference type="PROSITE" id="PS00138">
    <property type="entry name" value="SUBTILASE_SER"/>
    <property type="match status" value="1"/>
</dbReference>
<evidence type="ECO:0000256" key="7">
    <source>
        <dbReference type="RuleBase" id="RU003355"/>
    </source>
</evidence>
<dbReference type="InterPro" id="IPR036852">
    <property type="entry name" value="Peptidase_S8/S53_dom_sf"/>
</dbReference>
<keyword evidence="8" id="KW-0732">Signal</keyword>
<dbReference type="PANTHER" id="PTHR43806">
    <property type="entry name" value="PEPTIDASE S8"/>
    <property type="match status" value="1"/>
</dbReference>
<dbReference type="GO" id="GO:0004252">
    <property type="term" value="F:serine-type endopeptidase activity"/>
    <property type="evidence" value="ECO:0007669"/>
    <property type="project" value="UniProtKB-UniRule"/>
</dbReference>
<feature type="signal peptide" evidence="8">
    <location>
        <begin position="1"/>
        <end position="18"/>
    </location>
</feature>
<gene>
    <name evidence="10" type="ORF">HOLleu_32951</name>
</gene>
<dbReference type="OrthoDB" id="206201at2759"/>
<feature type="active site" description="Charge relay system" evidence="5 6">
    <location>
        <position position="174"/>
    </location>
</feature>
<comment type="similarity">
    <text evidence="1 6 7">Belongs to the peptidase S8 family.</text>
</comment>
<evidence type="ECO:0000313" key="11">
    <source>
        <dbReference type="Proteomes" id="UP001152320"/>
    </source>
</evidence>
<accession>A0A9Q0YMW4</accession>
<evidence type="ECO:0000256" key="2">
    <source>
        <dbReference type="ARBA" id="ARBA00022670"/>
    </source>
</evidence>
<dbReference type="InterPro" id="IPR037045">
    <property type="entry name" value="S8pro/Inhibitor_I9_sf"/>
</dbReference>
<keyword evidence="3 6" id="KW-0378">Hydrolase</keyword>
<evidence type="ECO:0000256" key="3">
    <source>
        <dbReference type="ARBA" id="ARBA00022801"/>
    </source>
</evidence>
<keyword evidence="11" id="KW-1185">Reference proteome</keyword>
<keyword evidence="4 6" id="KW-0720">Serine protease</keyword>
<dbReference type="CDD" id="cd04077">
    <property type="entry name" value="Peptidases_S8_PCSK9_ProteinaseK_like"/>
    <property type="match status" value="1"/>
</dbReference>
<comment type="caution">
    <text evidence="10">The sequence shown here is derived from an EMBL/GenBank/DDBJ whole genome shotgun (WGS) entry which is preliminary data.</text>
</comment>
<dbReference type="GO" id="GO:0005615">
    <property type="term" value="C:extracellular space"/>
    <property type="evidence" value="ECO:0007669"/>
    <property type="project" value="TreeGrafter"/>
</dbReference>
<dbReference type="Gene3D" id="3.40.50.200">
    <property type="entry name" value="Peptidase S8/S53 domain"/>
    <property type="match status" value="1"/>
</dbReference>
<evidence type="ECO:0000256" key="6">
    <source>
        <dbReference type="PROSITE-ProRule" id="PRU01240"/>
    </source>
</evidence>
<dbReference type="InterPro" id="IPR022398">
    <property type="entry name" value="Peptidase_S8_His-AS"/>
</dbReference>